<feature type="transmembrane region" description="Helical" evidence="6">
    <location>
        <begin position="36"/>
        <end position="53"/>
    </location>
</feature>
<keyword evidence="6" id="KW-0812">Transmembrane</keyword>
<dbReference type="Gene3D" id="3.40.1700.10">
    <property type="entry name" value="DNA integrity scanning protein, DisA, N-terminal domain"/>
    <property type="match status" value="1"/>
</dbReference>
<organism evidence="9 10">
    <name type="scientific">Enhygromyxa salina</name>
    <dbReference type="NCBI Taxonomy" id="215803"/>
    <lineage>
        <taxon>Bacteria</taxon>
        <taxon>Pseudomonadati</taxon>
        <taxon>Myxococcota</taxon>
        <taxon>Polyangia</taxon>
        <taxon>Nannocystales</taxon>
        <taxon>Nannocystaceae</taxon>
        <taxon>Enhygromyxa</taxon>
    </lineage>
</organism>
<evidence type="ECO:0000313" key="10">
    <source>
        <dbReference type="Proteomes" id="UP000031599"/>
    </source>
</evidence>
<gene>
    <name evidence="6" type="primary">dacA</name>
    <name evidence="9" type="ORF">DB30_01652</name>
</gene>
<evidence type="ECO:0000256" key="2">
    <source>
        <dbReference type="ARBA" id="ARBA00022679"/>
    </source>
</evidence>
<dbReference type="EMBL" id="JMCC02000014">
    <property type="protein sequence ID" value="KIG18148.1"/>
    <property type="molecule type" value="Genomic_DNA"/>
</dbReference>
<keyword evidence="3 6" id="KW-0548">Nucleotidyltransferase</keyword>
<dbReference type="PANTHER" id="PTHR34185">
    <property type="entry name" value="DIADENYLATE CYCLASE"/>
    <property type="match status" value="1"/>
</dbReference>
<dbReference type="RefSeq" id="WP_052547224.1">
    <property type="nucleotide sequence ID" value="NZ_JMCC02000014.1"/>
</dbReference>
<reference evidence="9 10" key="1">
    <citation type="submission" date="2014-12" db="EMBL/GenBank/DDBJ databases">
        <title>Genome assembly of Enhygromyxa salina DSM 15201.</title>
        <authorList>
            <person name="Sharma G."/>
            <person name="Subramanian S."/>
        </authorList>
    </citation>
    <scope>NUCLEOTIDE SEQUENCE [LARGE SCALE GENOMIC DNA]</scope>
    <source>
        <strain evidence="9 10">DSM 15201</strain>
    </source>
</reference>
<sequence length="308" mass="32906">MTLADLFSALTWRDVVDFVLLFALAYAVLRLLKGTRALPVLILVALLAAAGFVARELEIVGVGVLLKYFLEYIIIILIVVFHQELRRLLVRVGQRLMPQARREAAETAVETLVGSCERLSKARVGALFILEGELDVLEGCTDVGKRIDAPLHAETLVALTLPHSLNTAHDGAILIREFRIERAGVVCPLSTRDLDPRFGTRHRGAIGVSEDCDALVIALSEERGDIRVVEGGVISEPVDSIGLAERIYAWIDRPAPTAAAVAAGAAAASSSRLDMRVEPIGSERASDSDAEPVSDVGASTSAGAGRIG</sequence>
<dbReference type="InterPro" id="IPR036888">
    <property type="entry name" value="DNA_integrity_DisA_N_sf"/>
</dbReference>
<feature type="region of interest" description="Disordered" evidence="7">
    <location>
        <begin position="277"/>
        <end position="308"/>
    </location>
</feature>
<feature type="domain" description="DAC" evidence="8">
    <location>
        <begin position="82"/>
        <end position="240"/>
    </location>
</feature>
<dbReference type="InterPro" id="IPR003390">
    <property type="entry name" value="DNA_integrity_scan_DisA_N"/>
</dbReference>
<comment type="subunit">
    <text evidence="6">Probably a homodimer.</text>
</comment>
<evidence type="ECO:0000256" key="7">
    <source>
        <dbReference type="SAM" id="MobiDB-lite"/>
    </source>
</evidence>
<dbReference type="Pfam" id="PF02457">
    <property type="entry name" value="DAC"/>
    <property type="match status" value="1"/>
</dbReference>
<dbReference type="PANTHER" id="PTHR34185:SF1">
    <property type="entry name" value="DIADENYLATE CYCLASE"/>
    <property type="match status" value="1"/>
</dbReference>
<dbReference type="PROSITE" id="PS51794">
    <property type="entry name" value="DAC"/>
    <property type="match status" value="1"/>
</dbReference>
<evidence type="ECO:0000259" key="8">
    <source>
        <dbReference type="PROSITE" id="PS51794"/>
    </source>
</evidence>
<dbReference type="GO" id="GO:0006171">
    <property type="term" value="P:cAMP biosynthetic process"/>
    <property type="evidence" value="ECO:0007669"/>
    <property type="project" value="InterPro"/>
</dbReference>
<evidence type="ECO:0000256" key="4">
    <source>
        <dbReference type="ARBA" id="ARBA00022741"/>
    </source>
</evidence>
<dbReference type="GO" id="GO:0106408">
    <property type="term" value="F:diadenylate cyclase activity"/>
    <property type="evidence" value="ECO:0007669"/>
    <property type="project" value="UniProtKB-EC"/>
</dbReference>
<dbReference type="InterPro" id="IPR034701">
    <property type="entry name" value="CdaA"/>
</dbReference>
<keyword evidence="6" id="KW-1003">Cell membrane</keyword>
<protein>
    <recommendedName>
        <fullName evidence="6">Diadenylate cyclase</fullName>
        <shortName evidence="6">DAC</shortName>
        <ecNumber evidence="6">2.7.7.85</ecNumber>
    </recommendedName>
    <alternativeName>
        <fullName evidence="6">Cyclic-di-AMP synthase</fullName>
        <shortName evidence="6">c-di-AMP synthase</shortName>
    </alternativeName>
</protein>
<keyword evidence="5 6" id="KW-0067">ATP-binding</keyword>
<evidence type="ECO:0000256" key="3">
    <source>
        <dbReference type="ARBA" id="ARBA00022695"/>
    </source>
</evidence>
<feature type="transmembrane region" description="Helical" evidence="6">
    <location>
        <begin position="59"/>
        <end position="81"/>
    </location>
</feature>
<comment type="function">
    <text evidence="6">Catalyzes the condensation of 2 ATP molecules into cyclic di-AMP (c-di-AMP), a second messenger used to regulate differing processes in different bacteria.</text>
</comment>
<proteinExistence type="inferred from homology"/>
<evidence type="ECO:0000256" key="6">
    <source>
        <dbReference type="HAMAP-Rule" id="MF_01499"/>
    </source>
</evidence>
<dbReference type="GO" id="GO:0004016">
    <property type="term" value="F:adenylate cyclase activity"/>
    <property type="evidence" value="ECO:0007669"/>
    <property type="project" value="UniProtKB-UniRule"/>
</dbReference>
<keyword evidence="6" id="KW-1133">Transmembrane helix</keyword>
<dbReference type="AlphaFoldDB" id="A0A0C2A428"/>
<dbReference type="SUPFAM" id="SSF143597">
    <property type="entry name" value="YojJ-like"/>
    <property type="match status" value="1"/>
</dbReference>
<keyword evidence="4 6" id="KW-0547">Nucleotide-binding</keyword>
<dbReference type="EC" id="2.7.7.85" evidence="6"/>
<dbReference type="HAMAP" id="MF_01499">
    <property type="entry name" value="DacA"/>
    <property type="match status" value="1"/>
</dbReference>
<feature type="transmembrane region" description="Helical" evidence="6">
    <location>
        <begin position="6"/>
        <end position="29"/>
    </location>
</feature>
<dbReference type="InterPro" id="IPR050338">
    <property type="entry name" value="DisA"/>
</dbReference>
<comment type="catalytic activity">
    <reaction evidence="1 6">
        <text>2 ATP = 3',3'-c-di-AMP + 2 diphosphate</text>
        <dbReference type="Rhea" id="RHEA:35655"/>
        <dbReference type="ChEBI" id="CHEBI:30616"/>
        <dbReference type="ChEBI" id="CHEBI:33019"/>
        <dbReference type="ChEBI" id="CHEBI:71500"/>
        <dbReference type="EC" id="2.7.7.85"/>
    </reaction>
</comment>
<accession>A0A0C2A428</accession>
<keyword evidence="6" id="KW-0472">Membrane</keyword>
<evidence type="ECO:0000313" key="9">
    <source>
        <dbReference type="EMBL" id="KIG18148.1"/>
    </source>
</evidence>
<name>A0A0C2A428_9BACT</name>
<dbReference type="GO" id="GO:0005524">
    <property type="term" value="F:ATP binding"/>
    <property type="evidence" value="ECO:0007669"/>
    <property type="project" value="UniProtKB-UniRule"/>
</dbReference>
<dbReference type="Proteomes" id="UP000031599">
    <property type="component" value="Unassembled WGS sequence"/>
</dbReference>
<evidence type="ECO:0000256" key="5">
    <source>
        <dbReference type="ARBA" id="ARBA00022840"/>
    </source>
</evidence>
<keyword evidence="2 6" id="KW-0808">Transferase</keyword>
<comment type="caution">
    <text evidence="6">Lacks conserved residue(s) required for the propagation of feature annotation.</text>
</comment>
<evidence type="ECO:0000256" key="1">
    <source>
        <dbReference type="ARBA" id="ARBA00000877"/>
    </source>
</evidence>
<comment type="similarity">
    <text evidence="6">Belongs to the adenylate cyclase family. DacA/CdaA subfamily.</text>
</comment>
<comment type="caution">
    <text evidence="9">The sequence shown here is derived from an EMBL/GenBank/DDBJ whole genome shotgun (WGS) entry which is preliminary data.</text>
</comment>